<reference evidence="1" key="1">
    <citation type="journal article" date="2022" name="bioRxiv">
        <title>Sequencing and chromosome-scale assembly of the giantPleurodeles waltlgenome.</title>
        <authorList>
            <person name="Brown T."/>
            <person name="Elewa A."/>
            <person name="Iarovenko S."/>
            <person name="Subramanian E."/>
            <person name="Araus A.J."/>
            <person name="Petzold A."/>
            <person name="Susuki M."/>
            <person name="Suzuki K.-i.T."/>
            <person name="Hayashi T."/>
            <person name="Toyoda A."/>
            <person name="Oliveira C."/>
            <person name="Osipova E."/>
            <person name="Leigh N.D."/>
            <person name="Simon A."/>
            <person name="Yun M.H."/>
        </authorList>
    </citation>
    <scope>NUCLEOTIDE SEQUENCE</scope>
    <source>
        <strain evidence="1">20211129_DDA</strain>
        <tissue evidence="1">Liver</tissue>
    </source>
</reference>
<dbReference type="EMBL" id="JANPWB010000006">
    <property type="protein sequence ID" value="KAJ1177353.1"/>
    <property type="molecule type" value="Genomic_DNA"/>
</dbReference>
<protein>
    <submittedName>
        <fullName evidence="1">Uncharacterized protein</fullName>
    </submittedName>
</protein>
<comment type="caution">
    <text evidence="1">The sequence shown here is derived from an EMBL/GenBank/DDBJ whole genome shotgun (WGS) entry which is preliminary data.</text>
</comment>
<evidence type="ECO:0000313" key="1">
    <source>
        <dbReference type="EMBL" id="KAJ1177353.1"/>
    </source>
</evidence>
<gene>
    <name evidence="1" type="ORF">NDU88_002612</name>
</gene>
<dbReference type="AlphaFoldDB" id="A0AAV7TNL0"/>
<name>A0AAV7TNL0_PLEWA</name>
<accession>A0AAV7TNL0</accession>
<proteinExistence type="predicted"/>
<dbReference type="Proteomes" id="UP001066276">
    <property type="component" value="Chromosome 3_2"/>
</dbReference>
<evidence type="ECO:0000313" key="2">
    <source>
        <dbReference type="Proteomes" id="UP001066276"/>
    </source>
</evidence>
<keyword evidence="2" id="KW-1185">Reference proteome</keyword>
<sequence length="112" mass="12194">MCEPSVTSGFSATGLIKSPIETTLASWKDARRWGEVTLCDAICLYSNAPGACSVEQPGEDSSRESVHAEIYACWLWLVVGVIVDFNKPTFEQPHPESLLTTGTLFTSASEEH</sequence>
<organism evidence="1 2">
    <name type="scientific">Pleurodeles waltl</name>
    <name type="common">Iberian ribbed newt</name>
    <dbReference type="NCBI Taxonomy" id="8319"/>
    <lineage>
        <taxon>Eukaryota</taxon>
        <taxon>Metazoa</taxon>
        <taxon>Chordata</taxon>
        <taxon>Craniata</taxon>
        <taxon>Vertebrata</taxon>
        <taxon>Euteleostomi</taxon>
        <taxon>Amphibia</taxon>
        <taxon>Batrachia</taxon>
        <taxon>Caudata</taxon>
        <taxon>Salamandroidea</taxon>
        <taxon>Salamandridae</taxon>
        <taxon>Pleurodelinae</taxon>
        <taxon>Pleurodeles</taxon>
    </lineage>
</organism>